<keyword evidence="2" id="KW-1003">Cell membrane</keyword>
<reference evidence="11 12" key="1">
    <citation type="submission" date="2019-03" db="EMBL/GenBank/DDBJ databases">
        <title>Genomics of glacier-inhabiting Cryobacterium strains.</title>
        <authorList>
            <person name="Liu Q."/>
            <person name="Xin Y.-H."/>
        </authorList>
    </citation>
    <scope>NUCLEOTIDE SEQUENCE [LARGE SCALE GENOMIC DNA]</scope>
    <source>
        <strain evidence="11 12">TMT1-23-1</strain>
    </source>
</reference>
<evidence type="ECO:0000256" key="3">
    <source>
        <dbReference type="ARBA" id="ARBA00022692"/>
    </source>
</evidence>
<dbReference type="InterPro" id="IPR025857">
    <property type="entry name" value="MacB_PCD"/>
</dbReference>
<evidence type="ECO:0000259" key="10">
    <source>
        <dbReference type="Pfam" id="PF12704"/>
    </source>
</evidence>
<evidence type="ECO:0000313" key="11">
    <source>
        <dbReference type="EMBL" id="TFD00791.1"/>
    </source>
</evidence>
<feature type="transmembrane region" description="Helical" evidence="8">
    <location>
        <begin position="342"/>
        <end position="372"/>
    </location>
</feature>
<protein>
    <submittedName>
        <fullName evidence="11">FtsX-like permease family protein</fullName>
    </submittedName>
</protein>
<evidence type="ECO:0000313" key="12">
    <source>
        <dbReference type="Proteomes" id="UP000297853"/>
    </source>
</evidence>
<name>A0ABY2J7J3_9MICO</name>
<keyword evidence="5 8" id="KW-0472">Membrane</keyword>
<dbReference type="PANTHER" id="PTHR30572">
    <property type="entry name" value="MEMBRANE COMPONENT OF TRANSPORTER-RELATED"/>
    <property type="match status" value="1"/>
</dbReference>
<dbReference type="PANTHER" id="PTHR30572:SF4">
    <property type="entry name" value="ABC TRANSPORTER PERMEASE YTRF"/>
    <property type="match status" value="1"/>
</dbReference>
<evidence type="ECO:0000256" key="1">
    <source>
        <dbReference type="ARBA" id="ARBA00004651"/>
    </source>
</evidence>
<comment type="caution">
    <text evidence="11">The sequence shown here is derived from an EMBL/GenBank/DDBJ whole genome shotgun (WGS) entry which is preliminary data.</text>
</comment>
<evidence type="ECO:0000256" key="4">
    <source>
        <dbReference type="ARBA" id="ARBA00022989"/>
    </source>
</evidence>
<dbReference type="Proteomes" id="UP000297853">
    <property type="component" value="Unassembled WGS sequence"/>
</dbReference>
<dbReference type="Pfam" id="PF12704">
    <property type="entry name" value="MacB_PCD"/>
    <property type="match status" value="1"/>
</dbReference>
<sequence length="431" mass="44717">MKTLDIIGTAVDNTFRSKLRTTLTVVAIFIGAFTLTLTSAIGTGVSNYLDIQLASVGTTDVLSISQTAEDAPDLGDGPLRYDPTRATADGVPSPEAGFSTGVLTESDLDAIGNTRGIRDVNAVVSLTASYIEYDAKGKFQVAISENAELTKADLAAGEQLTPSDNNQILLPASYLETLGLGAAEAAIGKVVTIGIANYDGAMHEVHATVTGVQNLTLLGAGVRLNQALTNELFAAQTDGEPTAYERGYFLASAHFDPTSNDDQVAAIKADLASQGYTAQTLADQIGVFQTILTGIVAVLNGFGLIALLAAAFGIINTLLMSVQERTREIGLMKAMGMGGGRVYALFSVEAIFIGFLGSALGALAAIGAGSIISNVLANTVLADLQGLQVLQFAPGQVAGIILLVMVIAFLASTLPARRAARQNPIDALRYE</sequence>
<evidence type="ECO:0000256" key="8">
    <source>
        <dbReference type="SAM" id="Phobius"/>
    </source>
</evidence>
<evidence type="ECO:0000256" key="6">
    <source>
        <dbReference type="ARBA" id="ARBA00038076"/>
    </source>
</evidence>
<keyword evidence="4 8" id="KW-1133">Transmembrane helix</keyword>
<feature type="domain" description="MacB-like periplasmic core" evidence="10">
    <location>
        <begin position="21"/>
        <end position="213"/>
    </location>
</feature>
<dbReference type="InterPro" id="IPR050250">
    <property type="entry name" value="Macrolide_Exporter_MacB"/>
</dbReference>
<accession>A0ABY2J7J3</accession>
<evidence type="ECO:0000259" key="9">
    <source>
        <dbReference type="Pfam" id="PF02687"/>
    </source>
</evidence>
<evidence type="ECO:0000256" key="5">
    <source>
        <dbReference type="ARBA" id="ARBA00023136"/>
    </source>
</evidence>
<gene>
    <name evidence="11" type="ORF">E3T28_08060</name>
</gene>
<feature type="transmembrane region" description="Helical" evidence="8">
    <location>
        <begin position="291"/>
        <end position="321"/>
    </location>
</feature>
<dbReference type="EMBL" id="SOGQ01000035">
    <property type="protein sequence ID" value="TFD00791.1"/>
    <property type="molecule type" value="Genomic_DNA"/>
</dbReference>
<organism evidence="11 12">
    <name type="scientific">Cryobacterium sinapicolor</name>
    <dbReference type="NCBI Taxonomy" id="1259236"/>
    <lineage>
        <taxon>Bacteria</taxon>
        <taxon>Bacillati</taxon>
        <taxon>Actinomycetota</taxon>
        <taxon>Actinomycetes</taxon>
        <taxon>Micrococcales</taxon>
        <taxon>Microbacteriaceae</taxon>
        <taxon>Cryobacterium</taxon>
    </lineage>
</organism>
<dbReference type="InterPro" id="IPR003838">
    <property type="entry name" value="ABC3_permease_C"/>
</dbReference>
<proteinExistence type="inferred from homology"/>
<feature type="transmembrane region" description="Helical" evidence="8">
    <location>
        <begin position="21"/>
        <end position="42"/>
    </location>
</feature>
<comment type="subcellular location">
    <subcellularLocation>
        <location evidence="1">Cell membrane</location>
        <topology evidence="1">Multi-pass membrane protein</topology>
    </subcellularLocation>
</comment>
<dbReference type="Pfam" id="PF02687">
    <property type="entry name" value="FtsX"/>
    <property type="match status" value="1"/>
</dbReference>
<dbReference type="RefSeq" id="WP_134429600.1">
    <property type="nucleotide sequence ID" value="NZ_SOGQ01000035.1"/>
</dbReference>
<comment type="similarity">
    <text evidence="6">Belongs to the ABC-4 integral membrane protein family.</text>
</comment>
<feature type="region of interest" description="Disordered" evidence="7">
    <location>
        <begin position="67"/>
        <end position="96"/>
    </location>
</feature>
<keyword evidence="3 8" id="KW-0812">Transmembrane</keyword>
<feature type="transmembrane region" description="Helical" evidence="8">
    <location>
        <begin position="392"/>
        <end position="411"/>
    </location>
</feature>
<keyword evidence="12" id="KW-1185">Reference proteome</keyword>
<evidence type="ECO:0000256" key="2">
    <source>
        <dbReference type="ARBA" id="ARBA00022475"/>
    </source>
</evidence>
<evidence type="ECO:0000256" key="7">
    <source>
        <dbReference type="SAM" id="MobiDB-lite"/>
    </source>
</evidence>
<feature type="domain" description="ABC3 transporter permease C-terminal" evidence="9">
    <location>
        <begin position="301"/>
        <end position="424"/>
    </location>
</feature>